<dbReference type="InterPro" id="IPR003362">
    <property type="entry name" value="Bact_transf"/>
</dbReference>
<evidence type="ECO:0000259" key="5">
    <source>
        <dbReference type="Pfam" id="PF02397"/>
    </source>
</evidence>
<dbReference type="PANTHER" id="PTHR30576:SF0">
    <property type="entry name" value="UNDECAPRENYL-PHOSPHATE N-ACETYLGALACTOSAMINYL 1-PHOSPHATE TRANSFERASE-RELATED"/>
    <property type="match status" value="1"/>
</dbReference>
<comment type="similarity">
    <text evidence="1">Belongs to the bacterial sugar transferase family.</text>
</comment>
<evidence type="ECO:0000313" key="7">
    <source>
        <dbReference type="Proteomes" id="UP001589795"/>
    </source>
</evidence>
<organism evidence="6 7">
    <name type="scientific">Paracoccus rhizosphaerae</name>
    <dbReference type="NCBI Taxonomy" id="1133347"/>
    <lineage>
        <taxon>Bacteria</taxon>
        <taxon>Pseudomonadati</taxon>
        <taxon>Pseudomonadota</taxon>
        <taxon>Alphaproteobacteria</taxon>
        <taxon>Rhodobacterales</taxon>
        <taxon>Paracoccaceae</taxon>
        <taxon>Paracoccus</taxon>
    </lineage>
</organism>
<reference evidence="6 7" key="1">
    <citation type="submission" date="2024-09" db="EMBL/GenBank/DDBJ databases">
        <authorList>
            <person name="Sun Q."/>
            <person name="Mori K."/>
        </authorList>
    </citation>
    <scope>NUCLEOTIDE SEQUENCE [LARGE SCALE GENOMIC DNA]</scope>
    <source>
        <strain evidence="6 7">CCM 7904</strain>
    </source>
</reference>
<keyword evidence="7" id="KW-1185">Reference proteome</keyword>
<keyword evidence="6" id="KW-0808">Transferase</keyword>
<comment type="caution">
    <text evidence="6">The sequence shown here is derived from an EMBL/GenBank/DDBJ whole genome shotgun (WGS) entry which is preliminary data.</text>
</comment>
<dbReference type="EMBL" id="JBHLWQ010000043">
    <property type="protein sequence ID" value="MFC0199471.1"/>
    <property type="molecule type" value="Genomic_DNA"/>
</dbReference>
<evidence type="ECO:0000256" key="2">
    <source>
        <dbReference type="ARBA" id="ARBA00023169"/>
    </source>
</evidence>
<name>A0ABV6CFG0_9RHOB</name>
<evidence type="ECO:0000256" key="3">
    <source>
        <dbReference type="SAM" id="MobiDB-lite"/>
    </source>
</evidence>
<dbReference type="Proteomes" id="UP001589795">
    <property type="component" value="Unassembled WGS sequence"/>
</dbReference>
<sequence>MTIHHDWDNTDAARLATLTAPKMAWFMGEATAPGVNPMPLSKRTFDVVLALLLLIPLSVVMLGVAAVLLVLQGRPIFYAAHRMRSPNQPFTQWKFRTMLCEEGDFGATGAHKAWRITPMGRFLRRSRIDELPQLINILKGDMSFVGPRPPLREYVERFPAVYGQVLHSRPGVTGLATLIYHRHEDRILARCKSAQATEAAYYRRCLPAKLKIDLIYQRHRNLRLDLWILWHTVKIVVSRRDERPRRRRRGQVDLPDETLLHRAPPRQAKGLQG</sequence>
<evidence type="ECO:0000313" key="6">
    <source>
        <dbReference type="EMBL" id="MFC0199471.1"/>
    </source>
</evidence>
<dbReference type="RefSeq" id="WP_322630172.1">
    <property type="nucleotide sequence ID" value="NZ_JAOTBE010000006.1"/>
</dbReference>
<keyword evidence="2" id="KW-0270">Exopolysaccharide synthesis</keyword>
<feature type="transmembrane region" description="Helical" evidence="4">
    <location>
        <begin position="47"/>
        <end position="71"/>
    </location>
</feature>
<dbReference type="EC" id="2.7.8.-" evidence="6"/>
<feature type="region of interest" description="Disordered" evidence="3">
    <location>
        <begin position="244"/>
        <end position="273"/>
    </location>
</feature>
<dbReference type="PANTHER" id="PTHR30576">
    <property type="entry name" value="COLANIC BIOSYNTHESIS UDP-GLUCOSE LIPID CARRIER TRANSFERASE"/>
    <property type="match status" value="1"/>
</dbReference>
<proteinExistence type="inferred from homology"/>
<evidence type="ECO:0000256" key="4">
    <source>
        <dbReference type="SAM" id="Phobius"/>
    </source>
</evidence>
<keyword evidence="4" id="KW-1133">Transmembrane helix</keyword>
<keyword evidence="4" id="KW-0472">Membrane</keyword>
<protein>
    <submittedName>
        <fullName evidence="6">Sugar transferase</fullName>
        <ecNumber evidence="6">2.7.8.-</ecNumber>
    </submittedName>
</protein>
<dbReference type="Pfam" id="PF02397">
    <property type="entry name" value="Bac_transf"/>
    <property type="match status" value="1"/>
</dbReference>
<keyword evidence="4" id="KW-0812">Transmembrane</keyword>
<evidence type="ECO:0000256" key="1">
    <source>
        <dbReference type="ARBA" id="ARBA00006464"/>
    </source>
</evidence>
<dbReference type="GO" id="GO:0016740">
    <property type="term" value="F:transferase activity"/>
    <property type="evidence" value="ECO:0007669"/>
    <property type="project" value="UniProtKB-KW"/>
</dbReference>
<feature type="domain" description="Bacterial sugar transferase" evidence="5">
    <location>
        <begin position="42"/>
        <end position="237"/>
    </location>
</feature>
<gene>
    <name evidence="6" type="ORF">ACFFIZ_03870</name>
</gene>
<accession>A0ABV6CFG0</accession>